<gene>
    <name evidence="2" type="ORF">L3X38_016532</name>
</gene>
<comment type="caution">
    <text evidence="2">The sequence shown here is derived from an EMBL/GenBank/DDBJ whole genome shotgun (WGS) entry which is preliminary data.</text>
</comment>
<keyword evidence="3" id="KW-1185">Reference proteome</keyword>
<evidence type="ECO:0000313" key="3">
    <source>
        <dbReference type="Proteomes" id="UP001054821"/>
    </source>
</evidence>
<organism evidence="2 3">
    <name type="scientific">Prunus dulcis</name>
    <name type="common">Almond</name>
    <name type="synonym">Amygdalus dulcis</name>
    <dbReference type="NCBI Taxonomy" id="3755"/>
    <lineage>
        <taxon>Eukaryota</taxon>
        <taxon>Viridiplantae</taxon>
        <taxon>Streptophyta</taxon>
        <taxon>Embryophyta</taxon>
        <taxon>Tracheophyta</taxon>
        <taxon>Spermatophyta</taxon>
        <taxon>Magnoliopsida</taxon>
        <taxon>eudicotyledons</taxon>
        <taxon>Gunneridae</taxon>
        <taxon>Pentapetalae</taxon>
        <taxon>rosids</taxon>
        <taxon>fabids</taxon>
        <taxon>Rosales</taxon>
        <taxon>Rosaceae</taxon>
        <taxon>Amygdaloideae</taxon>
        <taxon>Amygdaleae</taxon>
        <taxon>Prunus</taxon>
    </lineage>
</organism>
<feature type="compositionally biased region" description="Gly residues" evidence="1">
    <location>
        <begin position="1"/>
        <end position="13"/>
    </location>
</feature>
<dbReference type="AlphaFoldDB" id="A0AAD4W5K2"/>
<evidence type="ECO:0000313" key="2">
    <source>
        <dbReference type="EMBL" id="KAI5337263.1"/>
    </source>
</evidence>
<dbReference type="EMBL" id="JAJFAZ020000003">
    <property type="protein sequence ID" value="KAI5337263.1"/>
    <property type="molecule type" value="Genomic_DNA"/>
</dbReference>
<protein>
    <submittedName>
        <fullName evidence="2">Uncharacterized protein</fullName>
    </submittedName>
</protein>
<proteinExistence type="predicted"/>
<evidence type="ECO:0000256" key="1">
    <source>
        <dbReference type="SAM" id="MobiDB-lite"/>
    </source>
</evidence>
<accession>A0AAD4W5K2</accession>
<dbReference type="Proteomes" id="UP001054821">
    <property type="component" value="Chromosome 3"/>
</dbReference>
<sequence length="84" mass="8092">MGDAIEGGGGGDGSVPRKRAMSNMGWVRGGRLGGGSGDTIVGGMCAGGQSCSKAEQVAEDDVSGAVSEEVAANSGGMVAAWKGM</sequence>
<name>A0AAD4W5K2_PRUDU</name>
<reference evidence="2 3" key="1">
    <citation type="journal article" date="2022" name="G3 (Bethesda)">
        <title>Whole-genome sequence and methylome profiling of the almond [Prunus dulcis (Mill.) D.A. Webb] cultivar 'Nonpareil'.</title>
        <authorList>
            <person name="D'Amico-Willman K.M."/>
            <person name="Ouma W.Z."/>
            <person name="Meulia T."/>
            <person name="Sideli G.M."/>
            <person name="Gradziel T.M."/>
            <person name="Fresnedo-Ramirez J."/>
        </authorList>
    </citation>
    <scope>NUCLEOTIDE SEQUENCE [LARGE SCALE GENOMIC DNA]</scope>
    <source>
        <strain evidence="2">Clone GOH B32 T37-40</strain>
    </source>
</reference>
<feature type="region of interest" description="Disordered" evidence="1">
    <location>
        <begin position="1"/>
        <end position="20"/>
    </location>
</feature>